<dbReference type="PANTHER" id="PTHR34980:SF2">
    <property type="entry name" value="INNER MEMBRANE PROTEIN YHAH-RELATED"/>
    <property type="match status" value="1"/>
</dbReference>
<reference evidence="6" key="3">
    <citation type="journal article" date="2018" name="J. Anim. Genet.">
        <title>Acquired interbacterial defense systems protect against interspecies antagonism in the human gut microbiome.</title>
        <authorList>
            <person name="Ross B.D."/>
            <person name="Verster A.J."/>
            <person name="Radey M.C."/>
            <person name="Schmidtke D.T."/>
            <person name="Pope C.E."/>
            <person name="Hoffman L.R."/>
            <person name="Hajjar A."/>
            <person name="Peterson S.B."/>
            <person name="Borenstein E."/>
            <person name="Mougous J."/>
        </authorList>
    </citation>
    <scope>NUCLEOTIDE SEQUENCE [LARGE SCALE GENOMIC DNA]</scope>
    <source>
        <strain evidence="6">H204</strain>
    </source>
</reference>
<evidence type="ECO:0000313" key="3">
    <source>
        <dbReference type="EMBL" id="KAB6143231.1"/>
    </source>
</evidence>
<evidence type="ECO:0000313" key="4">
    <source>
        <dbReference type="EMBL" id="OUQ67104.1"/>
    </source>
</evidence>
<evidence type="ECO:0000256" key="1">
    <source>
        <dbReference type="SAM" id="Phobius"/>
    </source>
</evidence>
<evidence type="ECO:0000313" key="6">
    <source>
        <dbReference type="Proteomes" id="UP000327007"/>
    </source>
</evidence>
<feature type="transmembrane region" description="Helical" evidence="1">
    <location>
        <begin position="78"/>
        <end position="98"/>
    </location>
</feature>
<dbReference type="RefSeq" id="WP_008023119.1">
    <property type="nucleotide sequence ID" value="NZ_CP041230.1"/>
</dbReference>
<reference evidence="5" key="1">
    <citation type="submission" date="2017-04" db="EMBL/GenBank/DDBJ databases">
        <title>Function of individual gut microbiota members based on whole genome sequencing of pure cultures obtained from chicken caecum.</title>
        <authorList>
            <person name="Medvecky M."/>
            <person name="Cejkova D."/>
            <person name="Polansky O."/>
            <person name="Karasova D."/>
            <person name="Kubasova T."/>
            <person name="Cizek A."/>
            <person name="Rychlik I."/>
        </authorList>
    </citation>
    <scope>NUCLEOTIDE SEQUENCE [LARGE SCALE GENOMIC DNA]</scope>
    <source>
        <strain evidence="5">An109</strain>
    </source>
</reference>
<organism evidence="4 5">
    <name type="scientific">Bacteroides xylanisolvens</name>
    <dbReference type="NCBI Taxonomy" id="371601"/>
    <lineage>
        <taxon>Bacteria</taxon>
        <taxon>Pseudomonadati</taxon>
        <taxon>Bacteroidota</taxon>
        <taxon>Bacteroidia</taxon>
        <taxon>Bacteroidales</taxon>
        <taxon>Bacteroidaceae</taxon>
        <taxon>Bacteroides</taxon>
    </lineage>
</organism>
<dbReference type="Proteomes" id="UP000196036">
    <property type="component" value="Unassembled WGS sequence"/>
</dbReference>
<accession>A0A1Y4VD75</accession>
<proteinExistence type="predicted"/>
<dbReference type="Proteomes" id="UP000434604">
    <property type="component" value="Unassembled WGS sequence"/>
</dbReference>
<evidence type="ECO:0000313" key="2">
    <source>
        <dbReference type="EMBL" id="KAA9045082.1"/>
    </source>
</evidence>
<protein>
    <submittedName>
        <fullName evidence="4">DUF805 domain-containing protein</fullName>
    </submittedName>
</protein>
<dbReference type="EMBL" id="WDED01000041">
    <property type="protein sequence ID" value="KAB6143231.1"/>
    <property type="molecule type" value="Genomic_DNA"/>
</dbReference>
<gene>
    <name evidence="4" type="ORF">B5E52_12880</name>
    <name evidence="2" type="ORF">F6S82_13390</name>
    <name evidence="3" type="ORF">GA398_21065</name>
</gene>
<evidence type="ECO:0000313" key="5">
    <source>
        <dbReference type="Proteomes" id="UP000196036"/>
    </source>
</evidence>
<reference evidence="4" key="2">
    <citation type="journal article" date="2018" name="BMC Genomics">
        <title>Whole genome sequencing and function prediction of 133 gut anaerobes isolated from chicken caecum in pure cultures.</title>
        <authorList>
            <person name="Medvecky M."/>
            <person name="Cejkova D."/>
            <person name="Polansky O."/>
            <person name="Karasova D."/>
            <person name="Kubasova T."/>
            <person name="Cizek A."/>
            <person name="Rychlik I."/>
        </authorList>
    </citation>
    <scope>NUCLEOTIDE SEQUENCE</scope>
    <source>
        <strain evidence="4">An109</strain>
    </source>
</reference>
<dbReference type="Proteomes" id="UP000327007">
    <property type="component" value="Unassembled WGS sequence"/>
</dbReference>
<dbReference type="EMBL" id="NFLW01000024">
    <property type="protein sequence ID" value="OUQ67104.1"/>
    <property type="molecule type" value="Genomic_DNA"/>
</dbReference>
<keyword evidence="1" id="KW-1133">Transmembrane helix</keyword>
<reference evidence="2" key="6">
    <citation type="submission" date="2019-09" db="EMBL/GenBank/DDBJ databases">
        <authorList>
            <person name="Ross B.D."/>
            <person name="Verster A.J."/>
            <person name="Radey M.C."/>
            <person name="Schmidtke D.T."/>
            <person name="Pope C.E."/>
            <person name="Hoffman L.R."/>
            <person name="Hajjar A.M."/>
            <person name="Peterson S.B."/>
            <person name="Borenstein E."/>
            <person name="Mougous J.D."/>
        </authorList>
    </citation>
    <scope>NUCLEOTIDE SEQUENCE</scope>
    <source>
        <strain evidence="2">H204</strain>
    </source>
</reference>
<dbReference type="AlphaFoldDB" id="A0A1Y4VD75"/>
<dbReference type="EMBL" id="VYQC01000008">
    <property type="protein sequence ID" value="KAA9045082.1"/>
    <property type="molecule type" value="Genomic_DNA"/>
</dbReference>
<dbReference type="Pfam" id="PF05656">
    <property type="entry name" value="DUF805"/>
    <property type="match status" value="1"/>
</dbReference>
<reference evidence="3 7" key="5">
    <citation type="journal article" date="2019" name="Nat. Med.">
        <title>A library of human gut bacterial isolates paired with longitudinal multiomics data enables mechanistic microbiome research.</title>
        <authorList>
            <person name="Poyet M."/>
            <person name="Groussin M."/>
            <person name="Gibbons S.M."/>
            <person name="Avila-Pacheco J."/>
            <person name="Jiang X."/>
            <person name="Kearney S.M."/>
            <person name="Perrotta A.R."/>
            <person name="Berdy B."/>
            <person name="Zhao S."/>
            <person name="Lieberman T.D."/>
            <person name="Swanson P.K."/>
            <person name="Smith M."/>
            <person name="Roesemann S."/>
            <person name="Alexander J.E."/>
            <person name="Rich S.A."/>
            <person name="Livny J."/>
            <person name="Vlamakis H."/>
            <person name="Clish C."/>
            <person name="Bullock K."/>
            <person name="Deik A."/>
            <person name="Scott J."/>
            <person name="Pierce K.A."/>
            <person name="Xavier R.J."/>
            <person name="Alm E.J."/>
        </authorList>
    </citation>
    <scope>NUCLEOTIDE SEQUENCE [LARGE SCALE GENOMIC DNA]</scope>
    <source>
        <strain evidence="3 7">BIOML-A58</strain>
    </source>
</reference>
<name>A0A1Y4VD75_9BACE</name>
<dbReference type="InterPro" id="IPR008523">
    <property type="entry name" value="DUF805"/>
</dbReference>
<comment type="caution">
    <text evidence="4">The sequence shown here is derived from an EMBL/GenBank/DDBJ whole genome shotgun (WGS) entry which is preliminary data.</text>
</comment>
<keyword evidence="1" id="KW-0472">Membrane</keyword>
<dbReference type="GO" id="GO:0005886">
    <property type="term" value="C:plasma membrane"/>
    <property type="evidence" value="ECO:0007669"/>
    <property type="project" value="TreeGrafter"/>
</dbReference>
<sequence>MDNNVDYNWYFHVWKNYGNFEGRASRKEYWNFILFNFLVTLILALVSAGILSVIYVILVIVPSVAVAVRRLHDVGKSGWMLLAGLVPIIGSLYLLYLFCLDSNDAGDEYDSSAPYFPYDD</sequence>
<reference evidence="2" key="4">
    <citation type="journal article" date="2019" name="bioRxiv">
        <title>Acquired interbacterial defense systems protect against interspecies antagonism in the human gut microbiome.</title>
        <authorList>
            <person name="Ross B.D."/>
            <person name="Verster A.J."/>
            <person name="Radey M.C."/>
            <person name="Schmidtke D.T."/>
            <person name="Pope C.E."/>
            <person name="Hoffman L.R."/>
            <person name="Hajjar A.M."/>
            <person name="Peterson S.B."/>
            <person name="Borenstein E."/>
            <person name="Mougous J.D."/>
        </authorList>
    </citation>
    <scope>NUCLEOTIDE SEQUENCE</scope>
    <source>
        <strain evidence="2">H204</strain>
    </source>
</reference>
<feature type="transmembrane region" description="Helical" evidence="1">
    <location>
        <begin position="33"/>
        <end position="66"/>
    </location>
</feature>
<evidence type="ECO:0000313" key="7">
    <source>
        <dbReference type="Proteomes" id="UP000434604"/>
    </source>
</evidence>
<keyword evidence="1" id="KW-0812">Transmembrane</keyword>
<dbReference type="PANTHER" id="PTHR34980">
    <property type="entry name" value="INNER MEMBRANE PROTEIN-RELATED-RELATED"/>
    <property type="match status" value="1"/>
</dbReference>